<dbReference type="AlphaFoldDB" id="A0A1I1PZZ8"/>
<feature type="domain" description="Tripartite ATP-independent periplasmic transporters DctQ component" evidence="10">
    <location>
        <begin position="23"/>
        <end position="157"/>
    </location>
</feature>
<dbReference type="RefSeq" id="WP_093454585.1">
    <property type="nucleotide sequence ID" value="NZ_FNZG01000005.1"/>
</dbReference>
<dbReference type="Proteomes" id="UP000231644">
    <property type="component" value="Unassembled WGS sequence"/>
</dbReference>
<evidence type="ECO:0000256" key="6">
    <source>
        <dbReference type="ARBA" id="ARBA00022989"/>
    </source>
</evidence>
<keyword evidence="7 9" id="KW-0472">Membrane</keyword>
<comment type="function">
    <text evidence="9">Part of the tripartite ATP-independent periplasmic (TRAP) transport system.</text>
</comment>
<name>A0A1I1PZZ8_9RHOB</name>
<evidence type="ECO:0000256" key="7">
    <source>
        <dbReference type="ARBA" id="ARBA00023136"/>
    </source>
</evidence>
<comment type="subcellular location">
    <subcellularLocation>
        <location evidence="1 9">Cell inner membrane</location>
        <topology evidence="1 9">Multi-pass membrane protein</topology>
    </subcellularLocation>
</comment>
<dbReference type="OrthoDB" id="4250245at2"/>
<comment type="subunit">
    <text evidence="9">The complex comprises the extracytoplasmic solute receptor protein and the two transmembrane proteins.</text>
</comment>
<dbReference type="InterPro" id="IPR055348">
    <property type="entry name" value="DctQ"/>
</dbReference>
<feature type="transmembrane region" description="Helical" evidence="9">
    <location>
        <begin position="49"/>
        <end position="73"/>
    </location>
</feature>
<gene>
    <name evidence="11" type="ORF">SAMN05421762_3405</name>
</gene>
<reference evidence="11 12" key="1">
    <citation type="submission" date="2016-10" db="EMBL/GenBank/DDBJ databases">
        <authorList>
            <person name="de Groot N.N."/>
        </authorList>
    </citation>
    <scope>NUCLEOTIDE SEQUENCE [LARGE SCALE GENOMIC DNA]</scope>
    <source>
        <strain evidence="11 12">DSM 29619</strain>
    </source>
</reference>
<comment type="similarity">
    <text evidence="8 9">Belongs to the TRAP transporter small permease family.</text>
</comment>
<keyword evidence="6 9" id="KW-1133">Transmembrane helix</keyword>
<dbReference type="STRING" id="517719.SAMN05421762_3405"/>
<evidence type="ECO:0000256" key="4">
    <source>
        <dbReference type="ARBA" id="ARBA00022519"/>
    </source>
</evidence>
<keyword evidence="4 9" id="KW-0997">Cell inner membrane</keyword>
<dbReference type="GO" id="GO:0022857">
    <property type="term" value="F:transmembrane transporter activity"/>
    <property type="evidence" value="ECO:0007669"/>
    <property type="project" value="UniProtKB-UniRule"/>
</dbReference>
<evidence type="ECO:0000256" key="2">
    <source>
        <dbReference type="ARBA" id="ARBA00022448"/>
    </source>
</evidence>
<dbReference type="PANTHER" id="PTHR35011">
    <property type="entry name" value="2,3-DIKETO-L-GULONATE TRAP TRANSPORTER SMALL PERMEASE PROTEIN YIAM"/>
    <property type="match status" value="1"/>
</dbReference>
<evidence type="ECO:0000256" key="9">
    <source>
        <dbReference type="RuleBase" id="RU369079"/>
    </source>
</evidence>
<keyword evidence="12" id="KW-1185">Reference proteome</keyword>
<evidence type="ECO:0000256" key="3">
    <source>
        <dbReference type="ARBA" id="ARBA00022475"/>
    </source>
</evidence>
<feature type="transmembrane region" description="Helical" evidence="9">
    <location>
        <begin position="135"/>
        <end position="156"/>
    </location>
</feature>
<feature type="transmembrane region" description="Helical" evidence="9">
    <location>
        <begin position="85"/>
        <end position="108"/>
    </location>
</feature>
<organism evidence="11 12">
    <name type="scientific">Pseudooceanicola nitratireducens</name>
    <dbReference type="NCBI Taxonomy" id="517719"/>
    <lineage>
        <taxon>Bacteria</taxon>
        <taxon>Pseudomonadati</taxon>
        <taxon>Pseudomonadota</taxon>
        <taxon>Alphaproteobacteria</taxon>
        <taxon>Rhodobacterales</taxon>
        <taxon>Paracoccaceae</taxon>
        <taxon>Pseudooceanicola</taxon>
    </lineage>
</organism>
<accession>A0A1I1PZZ8</accession>
<evidence type="ECO:0000256" key="1">
    <source>
        <dbReference type="ARBA" id="ARBA00004429"/>
    </source>
</evidence>
<evidence type="ECO:0000313" key="12">
    <source>
        <dbReference type="Proteomes" id="UP000231644"/>
    </source>
</evidence>
<evidence type="ECO:0000256" key="5">
    <source>
        <dbReference type="ARBA" id="ARBA00022692"/>
    </source>
</evidence>
<evidence type="ECO:0000313" key="11">
    <source>
        <dbReference type="EMBL" id="SFD15242.1"/>
    </source>
</evidence>
<keyword evidence="5 9" id="KW-0812">Transmembrane</keyword>
<protein>
    <recommendedName>
        <fullName evidence="9">TRAP transporter small permease protein</fullName>
    </recommendedName>
</protein>
<evidence type="ECO:0000256" key="8">
    <source>
        <dbReference type="ARBA" id="ARBA00038436"/>
    </source>
</evidence>
<keyword evidence="2 9" id="KW-0813">Transport</keyword>
<keyword evidence="3" id="KW-1003">Cell membrane</keyword>
<sequence>MNAVKSLAEKFLVALGGSALLVMMLHITAEVILRSAFNVTIPGTLELVTFYYMTFAVFAGLALVALLNEQVIVEIFTGWMSRRTLLVIDGLAALLGAGYAGLLVYGGWLEAKSAMKFNEMVAVRGFDVPIWPSRWVAVIGLGLIALASVAHAIALLRGTKGPRT</sequence>
<dbReference type="GO" id="GO:0005886">
    <property type="term" value="C:plasma membrane"/>
    <property type="evidence" value="ECO:0007669"/>
    <property type="project" value="UniProtKB-SubCell"/>
</dbReference>
<dbReference type="EMBL" id="FOLX01000002">
    <property type="protein sequence ID" value="SFD15242.1"/>
    <property type="molecule type" value="Genomic_DNA"/>
</dbReference>
<feature type="transmembrane region" description="Helical" evidence="9">
    <location>
        <begin position="12"/>
        <end position="37"/>
    </location>
</feature>
<evidence type="ECO:0000259" key="10">
    <source>
        <dbReference type="Pfam" id="PF04290"/>
    </source>
</evidence>
<dbReference type="Pfam" id="PF04290">
    <property type="entry name" value="DctQ"/>
    <property type="match status" value="1"/>
</dbReference>
<proteinExistence type="inferred from homology"/>
<dbReference type="InterPro" id="IPR007387">
    <property type="entry name" value="TRAP_DctQ"/>
</dbReference>